<evidence type="ECO:0000259" key="3">
    <source>
        <dbReference type="Pfam" id="PF02518"/>
    </source>
</evidence>
<dbReference type="InterPro" id="IPR004358">
    <property type="entry name" value="Sig_transdc_His_kin-like_C"/>
</dbReference>
<protein>
    <recommendedName>
        <fullName evidence="2">histidine kinase</fullName>
        <ecNumber evidence="2">2.7.13.3</ecNumber>
    </recommendedName>
</protein>
<comment type="catalytic activity">
    <reaction evidence="1">
        <text>ATP + protein L-histidine = ADP + protein N-phospho-L-histidine.</text>
        <dbReference type="EC" id="2.7.13.3"/>
    </reaction>
</comment>
<dbReference type="RefSeq" id="WP_160846436.1">
    <property type="nucleotide sequence ID" value="NZ_WVHT01000016.1"/>
</dbReference>
<dbReference type="Pfam" id="PF02518">
    <property type="entry name" value="HATPase_c"/>
    <property type="match status" value="1"/>
</dbReference>
<dbReference type="EMBL" id="WVHT01000016">
    <property type="protein sequence ID" value="MXV53257.1"/>
    <property type="molecule type" value="Genomic_DNA"/>
</dbReference>
<sequence>MNRIHLSIFELCSRAYNGMEFIGSGVSLSIVKRILEKQNGKIWLESEPAKGSTFLVSFLRDYAA</sequence>
<feature type="domain" description="Histidine kinase/HSP90-like ATPase" evidence="3">
    <location>
        <begin position="8"/>
        <end position="58"/>
    </location>
</feature>
<evidence type="ECO:0000256" key="2">
    <source>
        <dbReference type="ARBA" id="ARBA00012438"/>
    </source>
</evidence>
<evidence type="ECO:0000313" key="4">
    <source>
        <dbReference type="EMBL" id="MXV53257.1"/>
    </source>
</evidence>
<dbReference type="GO" id="GO:0004673">
    <property type="term" value="F:protein histidine kinase activity"/>
    <property type="evidence" value="ECO:0007669"/>
    <property type="project" value="UniProtKB-EC"/>
</dbReference>
<proteinExistence type="predicted"/>
<evidence type="ECO:0000313" key="5">
    <source>
        <dbReference type="Proteomes" id="UP000466586"/>
    </source>
</evidence>
<accession>A0A7K1YF72</accession>
<dbReference type="SUPFAM" id="SSF55874">
    <property type="entry name" value="ATPase domain of HSP90 chaperone/DNA topoisomerase II/histidine kinase"/>
    <property type="match status" value="1"/>
</dbReference>
<evidence type="ECO:0000256" key="1">
    <source>
        <dbReference type="ARBA" id="ARBA00000085"/>
    </source>
</evidence>
<reference evidence="4 5" key="1">
    <citation type="submission" date="2019-11" db="EMBL/GenBank/DDBJ databases">
        <title>Pedobacter sp. HMF7647 Genome sequencing and assembly.</title>
        <authorList>
            <person name="Kang H."/>
            <person name="Kim H."/>
            <person name="Joh K."/>
        </authorList>
    </citation>
    <scope>NUCLEOTIDE SEQUENCE [LARGE SCALE GENOMIC DNA]</scope>
    <source>
        <strain evidence="4 5">HMF7647</strain>
    </source>
</reference>
<dbReference type="EC" id="2.7.13.3" evidence="2"/>
<organism evidence="4 5">
    <name type="scientific">Hufsiella arboris</name>
    <dbReference type="NCBI Taxonomy" id="2695275"/>
    <lineage>
        <taxon>Bacteria</taxon>
        <taxon>Pseudomonadati</taxon>
        <taxon>Bacteroidota</taxon>
        <taxon>Sphingobacteriia</taxon>
        <taxon>Sphingobacteriales</taxon>
        <taxon>Sphingobacteriaceae</taxon>
        <taxon>Hufsiella</taxon>
    </lineage>
</organism>
<keyword evidence="5" id="KW-1185">Reference proteome</keyword>
<name>A0A7K1YF72_9SPHI</name>
<dbReference type="InterPro" id="IPR036890">
    <property type="entry name" value="HATPase_C_sf"/>
</dbReference>
<dbReference type="Proteomes" id="UP000466586">
    <property type="component" value="Unassembled WGS sequence"/>
</dbReference>
<dbReference type="AlphaFoldDB" id="A0A7K1YF72"/>
<gene>
    <name evidence="4" type="ORF">GS399_20005</name>
</gene>
<comment type="caution">
    <text evidence="4">The sequence shown here is derived from an EMBL/GenBank/DDBJ whole genome shotgun (WGS) entry which is preliminary data.</text>
</comment>
<dbReference type="InterPro" id="IPR003594">
    <property type="entry name" value="HATPase_dom"/>
</dbReference>
<dbReference type="PRINTS" id="PR00344">
    <property type="entry name" value="BCTRLSENSOR"/>
</dbReference>
<dbReference type="Gene3D" id="3.30.565.10">
    <property type="entry name" value="Histidine kinase-like ATPase, C-terminal domain"/>
    <property type="match status" value="1"/>
</dbReference>